<evidence type="ECO:0000256" key="4">
    <source>
        <dbReference type="ARBA" id="ARBA00022827"/>
    </source>
</evidence>
<evidence type="ECO:0000259" key="7">
    <source>
        <dbReference type="Pfam" id="PF01494"/>
    </source>
</evidence>
<comment type="cofactor">
    <cofactor evidence="1">
        <name>FAD</name>
        <dbReference type="ChEBI" id="CHEBI:57692"/>
    </cofactor>
</comment>
<reference evidence="9 10" key="2">
    <citation type="submission" date="2019-02" db="EMBL/GenBank/DDBJ databases">
        <title>'Lichenibacterium ramalinii' gen. nov. sp. nov., 'Lichenibacterium minor' gen. nov. sp. nov.</title>
        <authorList>
            <person name="Pankratov T."/>
        </authorList>
    </citation>
    <scope>NUCLEOTIDE SEQUENCE [LARGE SCALE GENOMIC DNA]</scope>
    <source>
        <strain evidence="9 10">RmlP026</strain>
    </source>
</reference>
<keyword evidence="3" id="KW-0285">Flavoprotein</keyword>
<dbReference type="RefSeq" id="WP_129229586.1">
    <property type="nucleotide sequence ID" value="NZ_QYBB01000056.1"/>
</dbReference>
<evidence type="ECO:0000259" key="8">
    <source>
        <dbReference type="Pfam" id="PF05199"/>
    </source>
</evidence>
<evidence type="ECO:0000256" key="2">
    <source>
        <dbReference type="ARBA" id="ARBA00010790"/>
    </source>
</evidence>
<feature type="region of interest" description="Disordered" evidence="6">
    <location>
        <begin position="526"/>
        <end position="545"/>
    </location>
</feature>
<organism evidence="9 10">
    <name type="scientific">Lichenibacterium minor</name>
    <dbReference type="NCBI Taxonomy" id="2316528"/>
    <lineage>
        <taxon>Bacteria</taxon>
        <taxon>Pseudomonadati</taxon>
        <taxon>Pseudomonadota</taxon>
        <taxon>Alphaproteobacteria</taxon>
        <taxon>Hyphomicrobiales</taxon>
        <taxon>Lichenihabitantaceae</taxon>
        <taxon>Lichenibacterium</taxon>
    </lineage>
</organism>
<evidence type="ECO:0000313" key="9">
    <source>
        <dbReference type="EMBL" id="RYC29350.1"/>
    </source>
</evidence>
<evidence type="ECO:0000256" key="5">
    <source>
        <dbReference type="ARBA" id="ARBA00023002"/>
    </source>
</evidence>
<gene>
    <name evidence="9" type="ORF">D3273_24475</name>
</gene>
<evidence type="ECO:0000313" key="10">
    <source>
        <dbReference type="Proteomes" id="UP000290759"/>
    </source>
</evidence>
<dbReference type="InterPro" id="IPR007867">
    <property type="entry name" value="GMC_OxRtase_C"/>
</dbReference>
<feature type="domain" description="FAD-binding" evidence="7">
    <location>
        <begin position="17"/>
        <end position="47"/>
    </location>
</feature>
<dbReference type="PANTHER" id="PTHR42784:SF1">
    <property type="entry name" value="PYRANOSE 2-OXIDASE"/>
    <property type="match status" value="1"/>
</dbReference>
<protein>
    <submittedName>
        <fullName evidence="9">GMC family oxidoreductase</fullName>
    </submittedName>
</protein>
<reference evidence="9 10" key="1">
    <citation type="submission" date="2018-12" db="EMBL/GenBank/DDBJ databases">
        <authorList>
            <person name="Grouzdev D.S."/>
            <person name="Krutkina M.S."/>
        </authorList>
    </citation>
    <scope>NUCLEOTIDE SEQUENCE [LARGE SCALE GENOMIC DNA]</scope>
    <source>
        <strain evidence="9 10">RmlP026</strain>
    </source>
</reference>
<proteinExistence type="inferred from homology"/>
<dbReference type="AlphaFoldDB" id="A0A4Q2TZX9"/>
<dbReference type="Gene3D" id="3.50.50.60">
    <property type="entry name" value="FAD/NAD(P)-binding domain"/>
    <property type="match status" value="2"/>
</dbReference>
<dbReference type="InterPro" id="IPR002938">
    <property type="entry name" value="FAD-bd"/>
</dbReference>
<evidence type="ECO:0000256" key="1">
    <source>
        <dbReference type="ARBA" id="ARBA00001974"/>
    </source>
</evidence>
<comment type="caution">
    <text evidence="9">The sequence shown here is derived from an EMBL/GenBank/DDBJ whole genome shotgun (WGS) entry which is preliminary data.</text>
</comment>
<evidence type="ECO:0000256" key="3">
    <source>
        <dbReference type="ARBA" id="ARBA00022630"/>
    </source>
</evidence>
<dbReference type="GO" id="GO:0016614">
    <property type="term" value="F:oxidoreductase activity, acting on CH-OH group of donors"/>
    <property type="evidence" value="ECO:0007669"/>
    <property type="project" value="InterPro"/>
</dbReference>
<comment type="similarity">
    <text evidence="2">Belongs to the GMC oxidoreductase family.</text>
</comment>
<dbReference type="OrthoDB" id="9798604at2"/>
<keyword evidence="4" id="KW-0274">FAD</keyword>
<dbReference type="Pfam" id="PF01494">
    <property type="entry name" value="FAD_binding_3"/>
    <property type="match status" value="1"/>
</dbReference>
<keyword evidence="5" id="KW-0560">Oxidoreductase</keyword>
<evidence type="ECO:0000256" key="6">
    <source>
        <dbReference type="SAM" id="MobiDB-lite"/>
    </source>
</evidence>
<dbReference type="Proteomes" id="UP000290759">
    <property type="component" value="Unassembled WGS sequence"/>
</dbReference>
<dbReference type="Pfam" id="PF05199">
    <property type="entry name" value="GMC_oxred_C"/>
    <property type="match status" value="1"/>
</dbReference>
<dbReference type="PANTHER" id="PTHR42784">
    <property type="entry name" value="PYRANOSE 2-OXIDASE"/>
    <property type="match status" value="1"/>
</dbReference>
<sequence length="545" mass="58193">MDISDLRTIAAGAVVHAEVCIVGSGPVGHAVASELALAGISVVVIESGGREPDAWVDSLNEVENVGAPRVVDQRLVRNRGLGGSSRTWSGRLAAFDNADFERRPWVPGSGWPIARPEMARFLAAAATHLGGVVGDNLAPGHVDGILARSIRFDGGPLVDYLWSYSRHDSRSRDFRRFATVAEAPVMAGVRCLLNATVTQVEVTAQADTVIGLEVGGLDGRFRRVSSPVVVLCAGGIENARLLLASDRVVRGGLGNAHDQVGRHLMDHQRGPVARFREADIDAAQRTFGSFRRVLDGTPTVLTRGVAFSRNHQRDRGLLNAAAWLNGRVSPEDPIDALSRMGRMRGDSIRDAITLARGAPRLVQAAARFTLGRSPVRRMLGLDLECMVEVSPDPDSRITLSNRRDVLGVPISRVDWRVGEREARTLQAMAHTFMRESARLGLPVPQPTEEVDDGVVPASFLDVAHPTGATRMSSDPATGVVDTDCAVFGIRGLFVAGSSVFPSSGHANPTQTAVALAIRLARHIASDKSDNSSWRTPSDAVATASS</sequence>
<accession>A0A4Q2TZX9</accession>
<dbReference type="InterPro" id="IPR036188">
    <property type="entry name" value="FAD/NAD-bd_sf"/>
</dbReference>
<dbReference type="EMBL" id="QYBB01000056">
    <property type="protein sequence ID" value="RYC29350.1"/>
    <property type="molecule type" value="Genomic_DNA"/>
</dbReference>
<dbReference type="InterPro" id="IPR051473">
    <property type="entry name" value="P2Ox-like"/>
</dbReference>
<name>A0A4Q2TZX9_9HYPH</name>
<feature type="domain" description="Glucose-methanol-choline oxidoreductase C-terminal" evidence="8">
    <location>
        <begin position="391"/>
        <end position="516"/>
    </location>
</feature>
<keyword evidence="10" id="KW-1185">Reference proteome</keyword>
<dbReference type="GO" id="GO:0071949">
    <property type="term" value="F:FAD binding"/>
    <property type="evidence" value="ECO:0007669"/>
    <property type="project" value="InterPro"/>
</dbReference>
<dbReference type="SUPFAM" id="SSF51905">
    <property type="entry name" value="FAD/NAD(P)-binding domain"/>
    <property type="match status" value="1"/>
</dbReference>